<dbReference type="InterPro" id="IPR051340">
    <property type="entry name" value="Haloalkane_dehalogenase"/>
</dbReference>
<dbReference type="Pfam" id="PF00561">
    <property type="entry name" value="Abhydrolase_1"/>
    <property type="match status" value="1"/>
</dbReference>
<evidence type="ECO:0000256" key="1">
    <source>
        <dbReference type="ARBA" id="ARBA00022801"/>
    </source>
</evidence>
<comment type="caution">
    <text evidence="3">The sequence shown here is derived from an EMBL/GenBank/DDBJ whole genome shotgun (WGS) entry which is preliminary data.</text>
</comment>
<dbReference type="InterPro" id="IPR000073">
    <property type="entry name" value="AB_hydrolase_1"/>
</dbReference>
<dbReference type="OrthoDB" id="9799612at2"/>
<accession>A0A4Q9HFC6</accession>
<reference evidence="3 4" key="1">
    <citation type="submission" date="2019-02" db="EMBL/GenBank/DDBJ databases">
        <title>Pedobacter kyonggii whole genome sequence analysis.</title>
        <authorList>
            <person name="Dahal R.H."/>
        </authorList>
    </citation>
    <scope>NUCLEOTIDE SEQUENCE [LARGE SCALE GENOMIC DNA]</scope>
    <source>
        <strain evidence="3 4">K-4-11-1</strain>
    </source>
</reference>
<dbReference type="SUPFAM" id="SSF53474">
    <property type="entry name" value="alpha/beta-Hydrolases"/>
    <property type="match status" value="1"/>
</dbReference>
<organism evidence="3 4">
    <name type="scientific">Pedobacter kyonggii</name>
    <dbReference type="NCBI Taxonomy" id="1926871"/>
    <lineage>
        <taxon>Bacteria</taxon>
        <taxon>Pseudomonadati</taxon>
        <taxon>Bacteroidota</taxon>
        <taxon>Sphingobacteriia</taxon>
        <taxon>Sphingobacteriales</taxon>
        <taxon>Sphingobacteriaceae</taxon>
        <taxon>Pedobacter</taxon>
    </lineage>
</organism>
<evidence type="ECO:0000313" key="4">
    <source>
        <dbReference type="Proteomes" id="UP000291819"/>
    </source>
</evidence>
<dbReference type="Proteomes" id="UP000291819">
    <property type="component" value="Unassembled WGS sequence"/>
</dbReference>
<dbReference type="InterPro" id="IPR029058">
    <property type="entry name" value="AB_hydrolase_fold"/>
</dbReference>
<dbReference type="EMBL" id="SIXF01000006">
    <property type="protein sequence ID" value="TBO42938.1"/>
    <property type="molecule type" value="Genomic_DNA"/>
</dbReference>
<dbReference type="Gene3D" id="3.40.50.1820">
    <property type="entry name" value="alpha/beta hydrolase"/>
    <property type="match status" value="1"/>
</dbReference>
<feature type="domain" description="AB hydrolase-1" evidence="2">
    <location>
        <begin position="29"/>
        <end position="274"/>
    </location>
</feature>
<gene>
    <name evidence="3" type="ORF">EYS08_09100</name>
</gene>
<evidence type="ECO:0000313" key="3">
    <source>
        <dbReference type="EMBL" id="TBO42938.1"/>
    </source>
</evidence>
<dbReference type="PANTHER" id="PTHR42977">
    <property type="entry name" value="HYDROLASE-RELATED"/>
    <property type="match status" value="1"/>
</dbReference>
<dbReference type="GO" id="GO:0004301">
    <property type="term" value="F:epoxide hydrolase activity"/>
    <property type="evidence" value="ECO:0007669"/>
    <property type="project" value="TreeGrafter"/>
</dbReference>
<keyword evidence="1 3" id="KW-0378">Hydrolase</keyword>
<proteinExistence type="predicted"/>
<protein>
    <submittedName>
        <fullName evidence="3">Alpha/beta hydrolase</fullName>
    </submittedName>
</protein>
<name>A0A4Q9HFC6_9SPHI</name>
<sequence length="301" mass="34992">MLSRQIYNRTIKVDGIDLFYREAGEEKNPSLLLLHGFPTSSIAFKNLMIAMSDQYHLVAPDYPGFGFSEFPVPDNFEYTFGNISALINKFTLAINLDRFFIYLHDYGAPIGLQLCINHPEKIAGIIVQSGNAYREGMGPEWDEYIDYWYNPTPVKKNKLIKFLSKEGIKNQYFGGLPEEALSKVSPELWMLDWEFLKRPGNIERQFELNCDFKTHFEMFPVYQEYFRNHQPPALVIWGKYEIFFSVKEVSCYKRDLPDAQIHILDGGHDVLDTHFGEVLMLIRDFINDLPKTNTFDPNAVK</sequence>
<dbReference type="AlphaFoldDB" id="A0A4Q9HFC6"/>
<keyword evidence="4" id="KW-1185">Reference proteome</keyword>
<dbReference type="PANTHER" id="PTHR42977:SF3">
    <property type="entry name" value="AB HYDROLASE-1 DOMAIN-CONTAINING PROTEIN"/>
    <property type="match status" value="1"/>
</dbReference>
<evidence type="ECO:0000259" key="2">
    <source>
        <dbReference type="Pfam" id="PF00561"/>
    </source>
</evidence>